<accession>A0ACB9ISU2</accession>
<comment type="caution">
    <text evidence="1">The sequence shown here is derived from an EMBL/GenBank/DDBJ whole genome shotgun (WGS) entry which is preliminary data.</text>
</comment>
<proteinExistence type="predicted"/>
<gene>
    <name evidence="1" type="ORF">L1987_20052</name>
</gene>
<dbReference type="Proteomes" id="UP001056120">
    <property type="component" value="Linkage Group LG07"/>
</dbReference>
<dbReference type="EMBL" id="CM042024">
    <property type="protein sequence ID" value="KAI3810440.1"/>
    <property type="molecule type" value="Genomic_DNA"/>
</dbReference>
<keyword evidence="2" id="KW-1185">Reference proteome</keyword>
<evidence type="ECO:0000313" key="1">
    <source>
        <dbReference type="EMBL" id="KAI3810440.1"/>
    </source>
</evidence>
<reference evidence="2" key="1">
    <citation type="journal article" date="2022" name="Mol. Ecol. Resour.">
        <title>The genomes of chicory, endive, great burdock and yacon provide insights into Asteraceae palaeo-polyploidization history and plant inulin production.</title>
        <authorList>
            <person name="Fan W."/>
            <person name="Wang S."/>
            <person name="Wang H."/>
            <person name="Wang A."/>
            <person name="Jiang F."/>
            <person name="Liu H."/>
            <person name="Zhao H."/>
            <person name="Xu D."/>
            <person name="Zhang Y."/>
        </authorList>
    </citation>
    <scope>NUCLEOTIDE SEQUENCE [LARGE SCALE GENOMIC DNA]</scope>
    <source>
        <strain evidence="2">cv. Yunnan</strain>
    </source>
</reference>
<name>A0ACB9ISU2_9ASTR</name>
<evidence type="ECO:0000313" key="2">
    <source>
        <dbReference type="Proteomes" id="UP001056120"/>
    </source>
</evidence>
<sequence>MPDEVKQIVGRFVESKSTVLYKSTTVRPNVPKPKFVRPTVSKPTVLKPVVANNELRKPVSVRSEVGKPKVEPKKVEMALQDNNWI</sequence>
<protein>
    <submittedName>
        <fullName evidence="1">Uncharacterized protein</fullName>
    </submittedName>
</protein>
<organism evidence="1 2">
    <name type="scientific">Smallanthus sonchifolius</name>
    <dbReference type="NCBI Taxonomy" id="185202"/>
    <lineage>
        <taxon>Eukaryota</taxon>
        <taxon>Viridiplantae</taxon>
        <taxon>Streptophyta</taxon>
        <taxon>Embryophyta</taxon>
        <taxon>Tracheophyta</taxon>
        <taxon>Spermatophyta</taxon>
        <taxon>Magnoliopsida</taxon>
        <taxon>eudicotyledons</taxon>
        <taxon>Gunneridae</taxon>
        <taxon>Pentapetalae</taxon>
        <taxon>asterids</taxon>
        <taxon>campanulids</taxon>
        <taxon>Asterales</taxon>
        <taxon>Asteraceae</taxon>
        <taxon>Asteroideae</taxon>
        <taxon>Heliantheae alliance</taxon>
        <taxon>Millerieae</taxon>
        <taxon>Smallanthus</taxon>
    </lineage>
</organism>
<reference evidence="1 2" key="2">
    <citation type="journal article" date="2022" name="Mol. Ecol. Resour.">
        <title>The genomes of chicory, endive, great burdock and yacon provide insights into Asteraceae paleo-polyploidization history and plant inulin production.</title>
        <authorList>
            <person name="Fan W."/>
            <person name="Wang S."/>
            <person name="Wang H."/>
            <person name="Wang A."/>
            <person name="Jiang F."/>
            <person name="Liu H."/>
            <person name="Zhao H."/>
            <person name="Xu D."/>
            <person name="Zhang Y."/>
        </authorList>
    </citation>
    <scope>NUCLEOTIDE SEQUENCE [LARGE SCALE GENOMIC DNA]</scope>
    <source>
        <strain evidence="2">cv. Yunnan</strain>
        <tissue evidence="1">Leaves</tissue>
    </source>
</reference>